<dbReference type="Proteomes" id="UP000244571">
    <property type="component" value="Chromosome"/>
</dbReference>
<gene>
    <name evidence="1" type="ORF">DBV39_03060</name>
</gene>
<proteinExistence type="predicted"/>
<organism evidence="1 2">
    <name type="scientific">Orrella marina</name>
    <dbReference type="NCBI Taxonomy" id="2163011"/>
    <lineage>
        <taxon>Bacteria</taxon>
        <taxon>Pseudomonadati</taxon>
        <taxon>Pseudomonadota</taxon>
        <taxon>Betaproteobacteria</taxon>
        <taxon>Burkholderiales</taxon>
        <taxon>Alcaligenaceae</taxon>
        <taxon>Orrella</taxon>
    </lineage>
</organism>
<name>A0A2R4XGP5_9BURK</name>
<dbReference type="AlphaFoldDB" id="A0A2R4XGP5"/>
<dbReference type="OrthoDB" id="8665290at2"/>
<keyword evidence="2" id="KW-1185">Reference proteome</keyword>
<accession>A0A2R4XGP5</accession>
<dbReference type="EMBL" id="CP028901">
    <property type="protein sequence ID" value="AWB32863.1"/>
    <property type="molecule type" value="Genomic_DNA"/>
</dbReference>
<protein>
    <submittedName>
        <fullName evidence="1">Uncharacterized protein</fullName>
    </submittedName>
</protein>
<reference evidence="1 2" key="1">
    <citation type="submission" date="2018-04" db="EMBL/GenBank/DDBJ databases">
        <title>Bordetella sp. HZ20 isolated from seawater.</title>
        <authorList>
            <person name="Sun C."/>
        </authorList>
    </citation>
    <scope>NUCLEOTIDE SEQUENCE [LARGE SCALE GENOMIC DNA]</scope>
    <source>
        <strain evidence="1 2">HZ20</strain>
    </source>
</reference>
<dbReference type="KEGG" id="boz:DBV39_03060"/>
<dbReference type="RefSeq" id="WP_108620304.1">
    <property type="nucleotide sequence ID" value="NZ_CP028901.1"/>
</dbReference>
<evidence type="ECO:0000313" key="2">
    <source>
        <dbReference type="Proteomes" id="UP000244571"/>
    </source>
</evidence>
<evidence type="ECO:0000313" key="1">
    <source>
        <dbReference type="EMBL" id="AWB32863.1"/>
    </source>
</evidence>
<sequence>MIDGFTAARIDGLPEHLLEVQLTQTDPEPGEEAASLTVILAEGPPDPNALSYLIPRSVFEREHPVHVGALGHSDENLLYAMYELLEVMNADDVAVFLCEDAKIVEQVSKILLE</sequence>